<keyword evidence="8" id="KW-1185">Reference proteome</keyword>
<dbReference type="RefSeq" id="XP_018709634.1">
    <property type="nucleotide sequence ID" value="XM_018859164.1"/>
</dbReference>
<evidence type="ECO:0000256" key="5">
    <source>
        <dbReference type="ARBA" id="ARBA00023136"/>
    </source>
</evidence>
<dbReference type="GeneID" id="30032140"/>
<accession>A0A1A0H4U4</accession>
<reference evidence="7 8" key="1">
    <citation type="submission" date="2016-05" db="EMBL/GenBank/DDBJ databases">
        <title>Comparative genomics of biotechnologically important yeasts.</title>
        <authorList>
            <consortium name="DOE Joint Genome Institute"/>
            <person name="Riley R."/>
            <person name="Haridas S."/>
            <person name="Wolfe K.H."/>
            <person name="Lopes M.R."/>
            <person name="Hittinger C.T."/>
            <person name="Goker M."/>
            <person name="Salamov A."/>
            <person name="Wisecaver J."/>
            <person name="Long T.M."/>
            <person name="Aerts A.L."/>
            <person name="Barry K."/>
            <person name="Choi C."/>
            <person name="Clum A."/>
            <person name="Coughlan A.Y."/>
            <person name="Deshpande S."/>
            <person name="Douglass A.P."/>
            <person name="Hanson S.J."/>
            <person name="Klenk H.-P."/>
            <person name="LaButti K."/>
            <person name="Lapidus A."/>
            <person name="Lindquist E."/>
            <person name="Lipzen A."/>
            <person name="Meier-kolthoff J.P."/>
            <person name="Ohm R.A."/>
            <person name="Otillar R.P."/>
            <person name="Pangilinan J."/>
            <person name="Peng Y."/>
            <person name="Rokas A."/>
            <person name="Rosa C.A."/>
            <person name="Scheuner C."/>
            <person name="Sibirny A.A."/>
            <person name="Slot J.C."/>
            <person name="Stielow J.B."/>
            <person name="Sun H."/>
            <person name="Kurtzman C.P."/>
            <person name="Blackwell M."/>
            <person name="Grigoriev I.V."/>
            <person name="Jeffries T.W."/>
        </authorList>
    </citation>
    <scope>NUCLEOTIDE SEQUENCE [LARGE SCALE GENOMIC DNA]</scope>
    <source>
        <strain evidence="7 8">NRRL YB-4993</strain>
    </source>
</reference>
<comment type="subcellular location">
    <subcellularLocation>
        <location evidence="1">Endoplasmic reticulum membrane</location>
        <topology evidence="1">Multi-pass membrane protein</topology>
    </subcellularLocation>
</comment>
<keyword evidence="2 6" id="KW-0812">Transmembrane</keyword>
<dbReference type="Pfam" id="PF11712">
    <property type="entry name" value="Vma12"/>
    <property type="match status" value="1"/>
</dbReference>
<dbReference type="OrthoDB" id="19981at2759"/>
<evidence type="ECO:0008006" key="9">
    <source>
        <dbReference type="Google" id="ProtNLM"/>
    </source>
</evidence>
<sequence length="211" mass="25052">MAKFRLTRELANIIQDSGLSTTEKDHVLAKDTIDHVFLVEFYRTYRPRASMLELLQTTQLVILDKNPRNENETKPELFVKLMEDLRLRNKEEEYQKLVNPSPTLNTLYEQKYHDEPFNSVRQHKETKTHITTMFNILISVASVVYAIWYWTDSSWGIRDSYRVLLCIFFGILILVAEVVVYMGYLRRIEEAKIKERNKKELKKVVRSFTVN</sequence>
<dbReference type="AlphaFoldDB" id="A0A1A0H4U4"/>
<dbReference type="GO" id="GO:0005789">
    <property type="term" value="C:endoplasmic reticulum membrane"/>
    <property type="evidence" value="ECO:0007669"/>
    <property type="project" value="UniProtKB-SubCell"/>
</dbReference>
<dbReference type="GO" id="GO:0070072">
    <property type="term" value="P:vacuolar proton-transporting V-type ATPase complex assembly"/>
    <property type="evidence" value="ECO:0007669"/>
    <property type="project" value="EnsemblFungi"/>
</dbReference>
<evidence type="ECO:0000313" key="8">
    <source>
        <dbReference type="Proteomes" id="UP000092555"/>
    </source>
</evidence>
<keyword evidence="3" id="KW-0256">Endoplasmic reticulum</keyword>
<organism evidence="7 8">
    <name type="scientific">Metschnikowia bicuspidata var. bicuspidata NRRL YB-4993</name>
    <dbReference type="NCBI Taxonomy" id="869754"/>
    <lineage>
        <taxon>Eukaryota</taxon>
        <taxon>Fungi</taxon>
        <taxon>Dikarya</taxon>
        <taxon>Ascomycota</taxon>
        <taxon>Saccharomycotina</taxon>
        <taxon>Pichiomycetes</taxon>
        <taxon>Metschnikowiaceae</taxon>
        <taxon>Metschnikowia</taxon>
    </lineage>
</organism>
<evidence type="ECO:0000256" key="4">
    <source>
        <dbReference type="ARBA" id="ARBA00022989"/>
    </source>
</evidence>
<dbReference type="EMBL" id="LXTC01000008">
    <property type="protein sequence ID" value="OBA19099.1"/>
    <property type="molecule type" value="Genomic_DNA"/>
</dbReference>
<protein>
    <recommendedName>
        <fullName evidence="9">Vph2p</fullName>
    </recommendedName>
</protein>
<evidence type="ECO:0000256" key="2">
    <source>
        <dbReference type="ARBA" id="ARBA00022692"/>
    </source>
</evidence>
<dbReference type="GO" id="GO:1990871">
    <property type="term" value="C:Vma12-Vma22 assembly complex"/>
    <property type="evidence" value="ECO:0007669"/>
    <property type="project" value="EnsemblFungi"/>
</dbReference>
<evidence type="ECO:0000256" key="1">
    <source>
        <dbReference type="ARBA" id="ARBA00004477"/>
    </source>
</evidence>
<keyword evidence="4 6" id="KW-1133">Transmembrane helix</keyword>
<evidence type="ECO:0000313" key="7">
    <source>
        <dbReference type="EMBL" id="OBA19099.1"/>
    </source>
</evidence>
<dbReference type="InterPro" id="IPR021013">
    <property type="entry name" value="ATPase_Vma12"/>
</dbReference>
<dbReference type="PANTHER" id="PTHR31394:SF1">
    <property type="entry name" value="TRANSMEMBRANE PROTEIN 199"/>
    <property type="match status" value="1"/>
</dbReference>
<dbReference type="Proteomes" id="UP000092555">
    <property type="component" value="Unassembled WGS sequence"/>
</dbReference>
<dbReference type="GO" id="GO:0007035">
    <property type="term" value="P:vacuolar acidification"/>
    <property type="evidence" value="ECO:0007669"/>
    <property type="project" value="EnsemblFungi"/>
</dbReference>
<feature type="transmembrane region" description="Helical" evidence="6">
    <location>
        <begin position="130"/>
        <end position="150"/>
    </location>
</feature>
<evidence type="ECO:0000256" key="3">
    <source>
        <dbReference type="ARBA" id="ARBA00022824"/>
    </source>
</evidence>
<proteinExistence type="predicted"/>
<comment type="caution">
    <text evidence="7">The sequence shown here is derived from an EMBL/GenBank/DDBJ whole genome shotgun (WGS) entry which is preliminary data.</text>
</comment>
<evidence type="ECO:0000256" key="6">
    <source>
        <dbReference type="SAM" id="Phobius"/>
    </source>
</evidence>
<name>A0A1A0H4U4_9ASCO</name>
<keyword evidence="5 6" id="KW-0472">Membrane</keyword>
<feature type="transmembrane region" description="Helical" evidence="6">
    <location>
        <begin position="162"/>
        <end position="184"/>
    </location>
</feature>
<dbReference type="PANTHER" id="PTHR31394">
    <property type="entry name" value="TRANSMEMBRANE PROTEIN 199"/>
    <property type="match status" value="1"/>
</dbReference>
<gene>
    <name evidence="7" type="ORF">METBIDRAFT_80041</name>
</gene>